<comment type="caution">
    <text evidence="1">The sequence shown here is derived from an EMBL/GenBank/DDBJ whole genome shotgun (WGS) entry which is preliminary data.</text>
</comment>
<dbReference type="Proteomes" id="UP001055811">
    <property type="component" value="Linkage Group LG06"/>
</dbReference>
<reference evidence="1 2" key="2">
    <citation type="journal article" date="2022" name="Mol. Ecol. Resour.">
        <title>The genomes of chicory, endive, great burdock and yacon provide insights into Asteraceae paleo-polyploidization history and plant inulin production.</title>
        <authorList>
            <person name="Fan W."/>
            <person name="Wang S."/>
            <person name="Wang H."/>
            <person name="Wang A."/>
            <person name="Jiang F."/>
            <person name="Liu H."/>
            <person name="Zhao H."/>
            <person name="Xu D."/>
            <person name="Zhang Y."/>
        </authorList>
    </citation>
    <scope>NUCLEOTIDE SEQUENCE [LARGE SCALE GENOMIC DNA]</scope>
    <source>
        <strain evidence="2">cv. Punajuju</strain>
        <tissue evidence="1">Leaves</tissue>
    </source>
</reference>
<reference evidence="2" key="1">
    <citation type="journal article" date="2022" name="Mol. Ecol. Resour.">
        <title>The genomes of chicory, endive, great burdock and yacon provide insights into Asteraceae palaeo-polyploidization history and plant inulin production.</title>
        <authorList>
            <person name="Fan W."/>
            <person name="Wang S."/>
            <person name="Wang H."/>
            <person name="Wang A."/>
            <person name="Jiang F."/>
            <person name="Liu H."/>
            <person name="Zhao H."/>
            <person name="Xu D."/>
            <person name="Zhang Y."/>
        </authorList>
    </citation>
    <scope>NUCLEOTIDE SEQUENCE [LARGE SCALE GENOMIC DNA]</scope>
    <source>
        <strain evidence="2">cv. Punajuju</strain>
    </source>
</reference>
<evidence type="ECO:0000313" key="2">
    <source>
        <dbReference type="Proteomes" id="UP001055811"/>
    </source>
</evidence>
<sequence length="75" mass="8879">MVWWWMSTPLMAAKVMTTWSELMTSIPITMKTSNVDFTPMQQITLPKVMRDDHFSEKGHQRFSSIDVVYSSRMKY</sequence>
<gene>
    <name evidence="1" type="ORF">L2E82_32631</name>
</gene>
<proteinExistence type="predicted"/>
<evidence type="ECO:0000313" key="1">
    <source>
        <dbReference type="EMBL" id="KAI3721615.1"/>
    </source>
</evidence>
<organism evidence="1 2">
    <name type="scientific">Cichorium intybus</name>
    <name type="common">Chicory</name>
    <dbReference type="NCBI Taxonomy" id="13427"/>
    <lineage>
        <taxon>Eukaryota</taxon>
        <taxon>Viridiplantae</taxon>
        <taxon>Streptophyta</taxon>
        <taxon>Embryophyta</taxon>
        <taxon>Tracheophyta</taxon>
        <taxon>Spermatophyta</taxon>
        <taxon>Magnoliopsida</taxon>
        <taxon>eudicotyledons</taxon>
        <taxon>Gunneridae</taxon>
        <taxon>Pentapetalae</taxon>
        <taxon>asterids</taxon>
        <taxon>campanulids</taxon>
        <taxon>Asterales</taxon>
        <taxon>Asteraceae</taxon>
        <taxon>Cichorioideae</taxon>
        <taxon>Cichorieae</taxon>
        <taxon>Cichoriinae</taxon>
        <taxon>Cichorium</taxon>
    </lineage>
</organism>
<name>A0ACB9BJ30_CICIN</name>
<accession>A0ACB9BJ30</accession>
<keyword evidence="2" id="KW-1185">Reference proteome</keyword>
<dbReference type="EMBL" id="CM042014">
    <property type="protein sequence ID" value="KAI3721615.1"/>
    <property type="molecule type" value="Genomic_DNA"/>
</dbReference>
<protein>
    <submittedName>
        <fullName evidence="1">Uncharacterized protein</fullName>
    </submittedName>
</protein>